<dbReference type="Proteomes" id="UP000232188">
    <property type="component" value="Unassembled WGS sequence"/>
</dbReference>
<sequence length="111" mass="13177">MFILHGKTSFVSFCEIDSLILLDPLDFCKLLAVFNPFLSAKHRFRYDRFGMNLNPFSILRTAHCSDLPSKAFHIWKQIISNQWLSFYDPASKNFPFFELFFKKRSNAHFFL</sequence>
<organism evidence="1 2">
    <name type="scientific">Leptospira adleri</name>
    <dbReference type="NCBI Taxonomy" id="2023186"/>
    <lineage>
        <taxon>Bacteria</taxon>
        <taxon>Pseudomonadati</taxon>
        <taxon>Spirochaetota</taxon>
        <taxon>Spirochaetia</taxon>
        <taxon>Leptospirales</taxon>
        <taxon>Leptospiraceae</taxon>
        <taxon>Leptospira</taxon>
    </lineage>
</organism>
<name>A0A2M9YQB7_9LEPT</name>
<proteinExistence type="predicted"/>
<dbReference type="AlphaFoldDB" id="A0A2M9YQB7"/>
<protein>
    <submittedName>
        <fullName evidence="1">Uncharacterized protein</fullName>
    </submittedName>
</protein>
<comment type="caution">
    <text evidence="1">The sequence shown here is derived from an EMBL/GenBank/DDBJ whole genome shotgun (WGS) entry which is preliminary data.</text>
</comment>
<gene>
    <name evidence="1" type="ORF">CH380_09125</name>
</gene>
<accession>A0A2M9YQB7</accession>
<reference evidence="1 2" key="1">
    <citation type="submission" date="2017-07" db="EMBL/GenBank/DDBJ databases">
        <title>Leptospira spp. isolated from tropical soils.</title>
        <authorList>
            <person name="Thibeaux R."/>
            <person name="Iraola G."/>
            <person name="Ferres I."/>
            <person name="Bierque E."/>
            <person name="Girault D."/>
            <person name="Soupe-Gilbert M.-E."/>
            <person name="Picardeau M."/>
            <person name="Goarant C."/>
        </authorList>
    </citation>
    <scope>NUCLEOTIDE SEQUENCE [LARGE SCALE GENOMIC DNA]</scope>
    <source>
        <strain evidence="1 2">FH2-B-C1</strain>
    </source>
</reference>
<evidence type="ECO:0000313" key="2">
    <source>
        <dbReference type="Proteomes" id="UP000232188"/>
    </source>
</evidence>
<evidence type="ECO:0000313" key="1">
    <source>
        <dbReference type="EMBL" id="PJZ53734.1"/>
    </source>
</evidence>
<dbReference type="EMBL" id="NPDV01000006">
    <property type="protein sequence ID" value="PJZ53734.1"/>
    <property type="molecule type" value="Genomic_DNA"/>
</dbReference>